<dbReference type="PANTHER" id="PTHR34070">
    <property type="entry name" value="ARMADILLO-TYPE FOLD"/>
    <property type="match status" value="1"/>
</dbReference>
<evidence type="ECO:0000313" key="2">
    <source>
        <dbReference type="Proteomes" id="UP000054908"/>
    </source>
</evidence>
<protein>
    <submittedName>
        <fullName evidence="1">DNA alkylation repair enzyme</fullName>
    </submittedName>
</protein>
<dbReference type="CDD" id="cd07064">
    <property type="entry name" value="AlkD_like_1"/>
    <property type="match status" value="1"/>
</dbReference>
<organism evidence="1 2">
    <name type="scientific">Legionella maceachernii</name>
    <dbReference type="NCBI Taxonomy" id="466"/>
    <lineage>
        <taxon>Bacteria</taxon>
        <taxon>Pseudomonadati</taxon>
        <taxon>Pseudomonadota</taxon>
        <taxon>Gammaproteobacteria</taxon>
        <taxon>Legionellales</taxon>
        <taxon>Legionellaceae</taxon>
        <taxon>Legionella</taxon>
    </lineage>
</organism>
<dbReference type="InterPro" id="IPR016024">
    <property type="entry name" value="ARM-type_fold"/>
</dbReference>
<sequence length="237" mass="27922">MDKNLLNLKQTFLELANKELAFKMSAYMLNQFDFLGIQTPMRRKLSNEFIKITSDYNASQLLNLVNSLWEIPYREFQYIAIDLMMKNNTKFTLNDIPQLFDIAIQKAWWDSIDGLAAVVSKILKCHRSSTDEFQQILEHAITSENLWIRRIALLHQLGWKELTDVKRLFAFALQNANNKNFFIRKAIGWSLRDYAKYDPIRVYEFVKIHKNQFSSLTLREATKHQKKHDLLQGPTTS</sequence>
<keyword evidence="2" id="KW-1185">Reference proteome</keyword>
<name>A0A0W0VZ97_9GAMM</name>
<dbReference type="InterPro" id="IPR014825">
    <property type="entry name" value="DNA_alkylation"/>
</dbReference>
<reference evidence="1 2" key="1">
    <citation type="submission" date="2015-11" db="EMBL/GenBank/DDBJ databases">
        <title>Genomic analysis of 38 Legionella species identifies large and diverse effector repertoires.</title>
        <authorList>
            <person name="Burstein D."/>
            <person name="Amaro F."/>
            <person name="Zusman T."/>
            <person name="Lifshitz Z."/>
            <person name="Cohen O."/>
            <person name="Gilbert J.A."/>
            <person name="Pupko T."/>
            <person name="Shuman H.A."/>
            <person name="Segal G."/>
        </authorList>
    </citation>
    <scope>NUCLEOTIDE SEQUENCE [LARGE SCALE GENOMIC DNA]</scope>
    <source>
        <strain evidence="1 2">PX-1-G2-E2</strain>
    </source>
</reference>
<gene>
    <name evidence="1" type="ORF">Lmac_1984</name>
</gene>
<comment type="caution">
    <text evidence="1">The sequence shown here is derived from an EMBL/GenBank/DDBJ whole genome shotgun (WGS) entry which is preliminary data.</text>
</comment>
<dbReference type="SUPFAM" id="SSF48371">
    <property type="entry name" value="ARM repeat"/>
    <property type="match status" value="1"/>
</dbReference>
<dbReference type="Gene3D" id="1.20.1660.10">
    <property type="entry name" value="Hypothetical protein (EF3068)"/>
    <property type="match status" value="1"/>
</dbReference>
<dbReference type="OrthoDB" id="9775346at2"/>
<proteinExistence type="predicted"/>
<accession>A0A0W0VZ97</accession>
<evidence type="ECO:0000313" key="1">
    <source>
        <dbReference type="EMBL" id="KTD25620.1"/>
    </source>
</evidence>
<dbReference type="PANTHER" id="PTHR34070:SF1">
    <property type="entry name" value="DNA ALKYLATION REPAIR PROTEIN"/>
    <property type="match status" value="1"/>
</dbReference>
<dbReference type="Proteomes" id="UP000054908">
    <property type="component" value="Unassembled WGS sequence"/>
</dbReference>
<dbReference type="PATRIC" id="fig|466.6.peg.2097"/>
<dbReference type="EMBL" id="LNYL01000044">
    <property type="protein sequence ID" value="KTD25620.1"/>
    <property type="molecule type" value="Genomic_DNA"/>
</dbReference>
<dbReference type="AlphaFoldDB" id="A0A0W0VZ97"/>
<dbReference type="Gene3D" id="1.25.40.290">
    <property type="entry name" value="ARM repeat domains"/>
    <property type="match status" value="1"/>
</dbReference>
<dbReference type="RefSeq" id="WP_058452726.1">
    <property type="nucleotide sequence ID" value="NZ_CAAAIB010000002.1"/>
</dbReference>
<dbReference type="Pfam" id="PF08713">
    <property type="entry name" value="DNA_alkylation"/>
    <property type="match status" value="1"/>
</dbReference>